<reference evidence="3" key="1">
    <citation type="journal article" date="2017" name="Genome Biol.">
        <title>Comparative genomics reveals high biological diversity and specific adaptations in the industrially and medically important fungal genus Aspergillus.</title>
        <authorList>
            <person name="de Vries R.P."/>
            <person name="Riley R."/>
            <person name="Wiebenga A."/>
            <person name="Aguilar-Osorio G."/>
            <person name="Amillis S."/>
            <person name="Uchima C.A."/>
            <person name="Anderluh G."/>
            <person name="Asadollahi M."/>
            <person name="Askin M."/>
            <person name="Barry K."/>
            <person name="Battaglia E."/>
            <person name="Bayram O."/>
            <person name="Benocci T."/>
            <person name="Braus-Stromeyer S.A."/>
            <person name="Caldana C."/>
            <person name="Canovas D."/>
            <person name="Cerqueira G.C."/>
            <person name="Chen F."/>
            <person name="Chen W."/>
            <person name="Choi C."/>
            <person name="Clum A."/>
            <person name="Dos Santos R.A."/>
            <person name="Damasio A.R."/>
            <person name="Diallinas G."/>
            <person name="Emri T."/>
            <person name="Fekete E."/>
            <person name="Flipphi M."/>
            <person name="Freyberg S."/>
            <person name="Gallo A."/>
            <person name="Gournas C."/>
            <person name="Habgood R."/>
            <person name="Hainaut M."/>
            <person name="Harispe M.L."/>
            <person name="Henrissat B."/>
            <person name="Hilden K.S."/>
            <person name="Hope R."/>
            <person name="Hossain A."/>
            <person name="Karabika E."/>
            <person name="Karaffa L."/>
            <person name="Karanyi Z."/>
            <person name="Krasevec N."/>
            <person name="Kuo A."/>
            <person name="Kusch H."/>
            <person name="LaButti K."/>
            <person name="Lagendijk E.L."/>
            <person name="Lapidus A."/>
            <person name="Levasseur A."/>
            <person name="Lindquist E."/>
            <person name="Lipzen A."/>
            <person name="Logrieco A.F."/>
            <person name="MacCabe A."/>
            <person name="Maekelae M.R."/>
            <person name="Malavazi I."/>
            <person name="Melin P."/>
            <person name="Meyer V."/>
            <person name="Mielnichuk N."/>
            <person name="Miskei M."/>
            <person name="Molnar A.P."/>
            <person name="Mule G."/>
            <person name="Ngan C.Y."/>
            <person name="Orejas M."/>
            <person name="Orosz E."/>
            <person name="Ouedraogo J.P."/>
            <person name="Overkamp K.M."/>
            <person name="Park H.-S."/>
            <person name="Perrone G."/>
            <person name="Piumi F."/>
            <person name="Punt P.J."/>
            <person name="Ram A.F."/>
            <person name="Ramon A."/>
            <person name="Rauscher S."/>
            <person name="Record E."/>
            <person name="Riano-Pachon D.M."/>
            <person name="Robert V."/>
            <person name="Roehrig J."/>
            <person name="Ruller R."/>
            <person name="Salamov A."/>
            <person name="Salih N.S."/>
            <person name="Samson R.A."/>
            <person name="Sandor E."/>
            <person name="Sanguinetti M."/>
            <person name="Schuetze T."/>
            <person name="Sepcic K."/>
            <person name="Shelest E."/>
            <person name="Sherlock G."/>
            <person name="Sophianopoulou V."/>
            <person name="Squina F.M."/>
            <person name="Sun H."/>
            <person name="Susca A."/>
            <person name="Todd R.B."/>
            <person name="Tsang A."/>
            <person name="Unkles S.E."/>
            <person name="van de Wiele N."/>
            <person name="van Rossen-Uffink D."/>
            <person name="Oliveira J.V."/>
            <person name="Vesth T.C."/>
            <person name="Visser J."/>
            <person name="Yu J.-H."/>
            <person name="Zhou M."/>
            <person name="Andersen M.R."/>
            <person name="Archer D.B."/>
            <person name="Baker S.E."/>
            <person name="Benoit I."/>
            <person name="Brakhage A.A."/>
            <person name="Braus G.H."/>
            <person name="Fischer R."/>
            <person name="Frisvad J.C."/>
            <person name="Goldman G.H."/>
            <person name="Houbraken J."/>
            <person name="Oakley B."/>
            <person name="Pocsi I."/>
            <person name="Scazzocchio C."/>
            <person name="Seiboth B."/>
            <person name="vanKuyk P.A."/>
            <person name="Wortman J."/>
            <person name="Dyer P.S."/>
            <person name="Grigoriev I.V."/>
        </authorList>
    </citation>
    <scope>NUCLEOTIDE SEQUENCE [LARGE SCALE GENOMIC DNA]</scope>
    <source>
        <strain evidence="3">DTO 134E9</strain>
    </source>
</reference>
<dbReference type="RefSeq" id="XP_040692187.1">
    <property type="nucleotide sequence ID" value="XM_040834384.1"/>
</dbReference>
<dbReference type="Proteomes" id="UP000184383">
    <property type="component" value="Unassembled WGS sequence"/>
</dbReference>
<keyword evidence="3" id="KW-1185">Reference proteome</keyword>
<dbReference type="EMBL" id="KV878210">
    <property type="protein sequence ID" value="OJJ38511.1"/>
    <property type="molecule type" value="Genomic_DNA"/>
</dbReference>
<dbReference type="AlphaFoldDB" id="A0A1L9RU87"/>
<accession>A0A1L9RU87</accession>
<proteinExistence type="predicted"/>
<dbReference type="GeneID" id="63750232"/>
<feature type="region of interest" description="Disordered" evidence="1">
    <location>
        <begin position="25"/>
        <end position="86"/>
    </location>
</feature>
<evidence type="ECO:0000313" key="2">
    <source>
        <dbReference type="EMBL" id="OJJ38511.1"/>
    </source>
</evidence>
<evidence type="ECO:0000313" key="3">
    <source>
        <dbReference type="Proteomes" id="UP000184383"/>
    </source>
</evidence>
<gene>
    <name evidence="2" type="ORF">ASPWEDRAFT_36160</name>
</gene>
<dbReference type="VEuPathDB" id="FungiDB:ASPWEDRAFT_36160"/>
<organism evidence="2 3">
    <name type="scientific">Aspergillus wentii DTO 134E9</name>
    <dbReference type="NCBI Taxonomy" id="1073089"/>
    <lineage>
        <taxon>Eukaryota</taxon>
        <taxon>Fungi</taxon>
        <taxon>Dikarya</taxon>
        <taxon>Ascomycota</taxon>
        <taxon>Pezizomycotina</taxon>
        <taxon>Eurotiomycetes</taxon>
        <taxon>Eurotiomycetidae</taxon>
        <taxon>Eurotiales</taxon>
        <taxon>Aspergillaceae</taxon>
        <taxon>Aspergillus</taxon>
        <taxon>Aspergillus subgen. Cremei</taxon>
    </lineage>
</organism>
<sequence>MEFLRQKMQMQEKEVGVMMMRREEKRNRVGKAPPIYRAVPGSSPDSTSYPFRSSRPVKPPEQRAFPPSEMVTPPQIHPFPLHPGGM</sequence>
<protein>
    <submittedName>
        <fullName evidence="2">Uncharacterized protein</fullName>
    </submittedName>
</protein>
<feature type="compositionally biased region" description="Pro residues" evidence="1">
    <location>
        <begin position="75"/>
        <end position="86"/>
    </location>
</feature>
<feature type="non-terminal residue" evidence="2">
    <location>
        <position position="86"/>
    </location>
</feature>
<evidence type="ECO:0000256" key="1">
    <source>
        <dbReference type="SAM" id="MobiDB-lite"/>
    </source>
</evidence>
<name>A0A1L9RU87_ASPWE</name>